<reference evidence="2 3" key="1">
    <citation type="journal article" date="2019" name="Int. J. Syst. Evol. Microbiol.">
        <title>The Global Catalogue of Microorganisms (GCM) 10K type strain sequencing project: providing services to taxonomists for standard genome sequencing and annotation.</title>
        <authorList>
            <consortium name="The Broad Institute Genomics Platform"/>
            <consortium name="The Broad Institute Genome Sequencing Center for Infectious Disease"/>
            <person name="Wu L."/>
            <person name="Ma J."/>
        </authorList>
    </citation>
    <scope>NUCLEOTIDE SEQUENCE [LARGE SCALE GENOMIC DNA]</scope>
    <source>
        <strain evidence="2 3">JCM 5052</strain>
    </source>
</reference>
<feature type="compositionally biased region" description="Basic and acidic residues" evidence="1">
    <location>
        <begin position="92"/>
        <end position="101"/>
    </location>
</feature>
<comment type="caution">
    <text evidence="2">The sequence shown here is derived from an EMBL/GenBank/DDBJ whole genome shotgun (WGS) entry which is preliminary data.</text>
</comment>
<evidence type="ECO:0000313" key="2">
    <source>
        <dbReference type="EMBL" id="GAA0527622.1"/>
    </source>
</evidence>
<accession>A0ABN1CX98</accession>
<name>A0ABN1CX98_9ACTN</name>
<gene>
    <name evidence="2" type="ORF">GCM10010390_32430</name>
</gene>
<organism evidence="2 3">
    <name type="scientific">Streptomyces mordarskii</name>
    <dbReference type="NCBI Taxonomy" id="1226758"/>
    <lineage>
        <taxon>Bacteria</taxon>
        <taxon>Bacillati</taxon>
        <taxon>Actinomycetota</taxon>
        <taxon>Actinomycetes</taxon>
        <taxon>Kitasatosporales</taxon>
        <taxon>Streptomycetaceae</taxon>
        <taxon>Streptomyces</taxon>
    </lineage>
</organism>
<protein>
    <submittedName>
        <fullName evidence="2">Uncharacterized protein</fullName>
    </submittedName>
</protein>
<keyword evidence="3" id="KW-1185">Reference proteome</keyword>
<feature type="region of interest" description="Disordered" evidence="1">
    <location>
        <begin position="1"/>
        <end position="119"/>
    </location>
</feature>
<dbReference type="Proteomes" id="UP001501576">
    <property type="component" value="Unassembled WGS sequence"/>
</dbReference>
<proteinExistence type="predicted"/>
<evidence type="ECO:0000256" key="1">
    <source>
        <dbReference type="SAM" id="MobiDB-lite"/>
    </source>
</evidence>
<dbReference type="EMBL" id="BAAABZ010000019">
    <property type="protein sequence ID" value="GAA0527622.1"/>
    <property type="molecule type" value="Genomic_DNA"/>
</dbReference>
<evidence type="ECO:0000313" key="3">
    <source>
        <dbReference type="Proteomes" id="UP001501576"/>
    </source>
</evidence>
<sequence>MRRTGRIHLGDADTTYRPMSPRAYRHLFHPSFPKDERLPNGDDSPSNGERLRVRPTPRRTRRIRPVNRFRPTDGATALRRRTVPAGPYSGVSERDHRHDSFQIRQGVVSPMLLGGPDAT</sequence>
<feature type="compositionally biased region" description="Basic residues" evidence="1">
    <location>
        <begin position="53"/>
        <end position="67"/>
    </location>
</feature>